<keyword evidence="13" id="KW-1185">Reference proteome</keyword>
<comment type="subcellular location">
    <subcellularLocation>
        <location evidence="1">Cell membrane</location>
        <topology evidence="1">Single-pass type I membrane protein</topology>
    </subcellularLocation>
</comment>
<dbReference type="InterPro" id="IPR013210">
    <property type="entry name" value="LRR_N_plant-typ"/>
</dbReference>
<dbReference type="Proteomes" id="UP001291926">
    <property type="component" value="Unassembled WGS sequence"/>
</dbReference>
<dbReference type="Gene3D" id="3.80.10.10">
    <property type="entry name" value="Ribonuclease Inhibitor"/>
    <property type="match status" value="4"/>
</dbReference>
<keyword evidence="8" id="KW-0325">Glycoprotein</keyword>
<dbReference type="PANTHER" id="PTHR48062">
    <property type="entry name" value="RECEPTOR-LIKE PROTEIN 14"/>
    <property type="match status" value="1"/>
</dbReference>
<dbReference type="Pfam" id="PF13855">
    <property type="entry name" value="LRR_8"/>
    <property type="match status" value="1"/>
</dbReference>
<evidence type="ECO:0000256" key="1">
    <source>
        <dbReference type="ARBA" id="ARBA00004251"/>
    </source>
</evidence>
<reference evidence="12 13" key="1">
    <citation type="journal article" date="2023" name="bioRxiv">
        <title>Genome report: Whole genome sequence and annotation of Penstemon davidsonii.</title>
        <authorList>
            <person name="Ostevik K.L."/>
            <person name="Alabady M."/>
            <person name="Zhang M."/>
            <person name="Rausher M.D."/>
        </authorList>
    </citation>
    <scope>NUCLEOTIDE SEQUENCE [LARGE SCALE GENOMIC DNA]</scope>
    <source>
        <strain evidence="12">DNT005</strain>
        <tissue evidence="12">Whole leaf</tissue>
    </source>
</reference>
<accession>A0ABR0CR37</accession>
<evidence type="ECO:0000256" key="6">
    <source>
        <dbReference type="ARBA" id="ARBA00022989"/>
    </source>
</evidence>
<protein>
    <recommendedName>
        <fullName evidence="11">Leucine-rich repeat-containing N-terminal plant-type domain-containing protein</fullName>
    </recommendedName>
</protein>
<feature type="transmembrane region" description="Helical" evidence="9">
    <location>
        <begin position="723"/>
        <end position="743"/>
    </location>
</feature>
<dbReference type="SMART" id="SM00369">
    <property type="entry name" value="LRR_TYP"/>
    <property type="match status" value="8"/>
</dbReference>
<dbReference type="SUPFAM" id="SSF52058">
    <property type="entry name" value="L domain-like"/>
    <property type="match status" value="2"/>
</dbReference>
<gene>
    <name evidence="12" type="ORF">RD792_015045</name>
</gene>
<dbReference type="InterPro" id="IPR003591">
    <property type="entry name" value="Leu-rich_rpt_typical-subtyp"/>
</dbReference>
<evidence type="ECO:0000256" key="3">
    <source>
        <dbReference type="ARBA" id="ARBA00022614"/>
    </source>
</evidence>
<evidence type="ECO:0000256" key="8">
    <source>
        <dbReference type="ARBA" id="ARBA00023180"/>
    </source>
</evidence>
<keyword evidence="10" id="KW-0732">Signal</keyword>
<evidence type="ECO:0000256" key="9">
    <source>
        <dbReference type="SAM" id="Phobius"/>
    </source>
</evidence>
<comment type="caution">
    <text evidence="12">The sequence shown here is derived from an EMBL/GenBank/DDBJ whole genome shotgun (WGS) entry which is preliminary data.</text>
</comment>
<dbReference type="Pfam" id="PF08263">
    <property type="entry name" value="LRRNT_2"/>
    <property type="match status" value="1"/>
</dbReference>
<keyword evidence="5" id="KW-0677">Repeat</keyword>
<evidence type="ECO:0000313" key="12">
    <source>
        <dbReference type="EMBL" id="KAK4479529.1"/>
    </source>
</evidence>
<evidence type="ECO:0000256" key="7">
    <source>
        <dbReference type="ARBA" id="ARBA00023136"/>
    </source>
</evidence>
<evidence type="ECO:0000259" key="11">
    <source>
        <dbReference type="Pfam" id="PF08263"/>
    </source>
</evidence>
<proteinExistence type="inferred from homology"/>
<name>A0ABR0CR37_9LAMI</name>
<feature type="chain" id="PRO_5045279012" description="Leucine-rich repeat-containing N-terminal plant-type domain-containing protein" evidence="10">
    <location>
        <begin position="33"/>
        <end position="755"/>
    </location>
</feature>
<sequence length="755" mass="84574">MKNCYSLFVWVYFCTLFGRLAYKSSTLGCTEGERIGLLKLKQAFKPGSSTSAFSSWDIAQETDCCAWENVKCDFHNKRVVQLSLNSTKLYDDSEWYLNFSLFLPFQELQNLSLNQNNLRGFHGVVNSSKLQMLDLGWNKMDVIPFFGGDTLHSLKFLSLENNWFTNSSNFNELTKLKALETLNLGYNYEMVGHIPPVISRMTSLKALSFGGGSNLNGFLPKQGLCRLRKLEELDLSWNSFSGVIPSCLGNLTSLKLLDLSNNYFSGVIPPTLFPNLKLLEHVSLSFNRFQGTFSFSSLSANSKLKVFELQSQDKNELKVDTENPPWTVLFQLKVLRLSNCRLNEPTGSIPSFLLNQYQLRLVDLSHNKMVGNDPSWLIKNNTKLELLNLRNNSFTGSFLLHPNRKNLNMVQLDASMNQIHGELPKFIGTVLPNLFSLNMSVNALQGRIPASVGDMKILKILDLGNNDLFGEIPQRLVVGVLLLKGNNLDGLIPSHICDLKNLTILDMSSNKFSGSIPTCLYQIPFGSKKLIDDAFTTSEPGWYIDGSVDEDTNVLITDVEEEIEFMSKNRFESYKGNILYYISGIDLSQNKLTGPIPDELGYLTSIYTLNLSHNHLTGSIPKTFSNLKEIESLDLSYNLLSGEIPLELTQLNFLSVFSVAYNNLSGSIPDTEAQFGTFGESSYEGNSLLCGPPLEKSCIGSSPSPTDSVTLSPKPKDTFWDSFLWSFLVSSVAAFSGIISLLYSRGYYRQPFRSR</sequence>
<feature type="signal peptide" evidence="10">
    <location>
        <begin position="1"/>
        <end position="32"/>
    </location>
</feature>
<keyword evidence="4 9" id="KW-0812">Transmembrane</keyword>
<dbReference type="PANTHER" id="PTHR48062:SF21">
    <property type="entry name" value="RECEPTOR-LIKE PROTEIN 12"/>
    <property type="match status" value="1"/>
</dbReference>
<feature type="domain" description="Leucine-rich repeat-containing N-terminal plant-type" evidence="11">
    <location>
        <begin position="33"/>
        <end position="73"/>
    </location>
</feature>
<keyword evidence="7 9" id="KW-0472">Membrane</keyword>
<dbReference type="InterPro" id="IPR032675">
    <property type="entry name" value="LRR_dom_sf"/>
</dbReference>
<dbReference type="Pfam" id="PF00560">
    <property type="entry name" value="LRR_1"/>
    <property type="match status" value="5"/>
</dbReference>
<organism evidence="12 13">
    <name type="scientific">Penstemon davidsonii</name>
    <dbReference type="NCBI Taxonomy" id="160366"/>
    <lineage>
        <taxon>Eukaryota</taxon>
        <taxon>Viridiplantae</taxon>
        <taxon>Streptophyta</taxon>
        <taxon>Embryophyta</taxon>
        <taxon>Tracheophyta</taxon>
        <taxon>Spermatophyta</taxon>
        <taxon>Magnoliopsida</taxon>
        <taxon>eudicotyledons</taxon>
        <taxon>Gunneridae</taxon>
        <taxon>Pentapetalae</taxon>
        <taxon>asterids</taxon>
        <taxon>lamiids</taxon>
        <taxon>Lamiales</taxon>
        <taxon>Plantaginaceae</taxon>
        <taxon>Cheloneae</taxon>
        <taxon>Penstemon</taxon>
    </lineage>
</organism>
<evidence type="ECO:0000256" key="4">
    <source>
        <dbReference type="ARBA" id="ARBA00022692"/>
    </source>
</evidence>
<keyword evidence="3" id="KW-0433">Leucine-rich repeat</keyword>
<keyword evidence="6 9" id="KW-1133">Transmembrane helix</keyword>
<dbReference type="EMBL" id="JAYDYQ010002687">
    <property type="protein sequence ID" value="KAK4479529.1"/>
    <property type="molecule type" value="Genomic_DNA"/>
</dbReference>
<evidence type="ECO:0000256" key="5">
    <source>
        <dbReference type="ARBA" id="ARBA00022737"/>
    </source>
</evidence>
<comment type="similarity">
    <text evidence="2">Belongs to the RLP family.</text>
</comment>
<evidence type="ECO:0000256" key="10">
    <source>
        <dbReference type="SAM" id="SignalP"/>
    </source>
</evidence>
<evidence type="ECO:0000313" key="13">
    <source>
        <dbReference type="Proteomes" id="UP001291926"/>
    </source>
</evidence>
<evidence type="ECO:0000256" key="2">
    <source>
        <dbReference type="ARBA" id="ARBA00009592"/>
    </source>
</evidence>
<dbReference type="InterPro" id="IPR001611">
    <property type="entry name" value="Leu-rich_rpt"/>
</dbReference>
<dbReference type="InterPro" id="IPR051502">
    <property type="entry name" value="RLP_Defense_Trigger"/>
</dbReference>